<comment type="similarity">
    <text evidence="2 12">Belongs to the glycoprotein hormones subunit beta family.</text>
</comment>
<feature type="chain" id="PRO_5026195312" description="Follitropin subunit beta" evidence="13">
    <location>
        <begin position="19"/>
        <end position="129"/>
    </location>
</feature>
<dbReference type="KEGG" id="oaa:100073363"/>
<dbReference type="OMA" id="PVATGCH"/>
<name>A0A6I8N0P4_ORNAN</name>
<evidence type="ECO:0000256" key="8">
    <source>
        <dbReference type="ARBA" id="ARBA00038691"/>
    </source>
</evidence>
<dbReference type="RefSeq" id="XP_001505681.1">
    <property type="nucleotide sequence ID" value="XM_001505631.4"/>
</dbReference>
<comment type="subunit">
    <text evidence="8">Heterodimer. The active follitropin is a heterodimer composed of an alpha chain/CGA shared with other hormones and a unique beta chain/FSHB shown here.</text>
</comment>
<dbReference type="PANTHER" id="PTHR11515:SF17">
    <property type="entry name" value="FOLLITROPIN SUBUNIT BETA"/>
    <property type="match status" value="1"/>
</dbReference>
<feature type="signal peptide" evidence="13">
    <location>
        <begin position="1"/>
        <end position="18"/>
    </location>
</feature>
<dbReference type="CTD" id="2488"/>
<evidence type="ECO:0000256" key="10">
    <source>
        <dbReference type="ARBA" id="ARBA00041687"/>
    </source>
</evidence>
<dbReference type="GO" id="GO:0045670">
    <property type="term" value="P:regulation of osteoclast differentiation"/>
    <property type="evidence" value="ECO:0007669"/>
    <property type="project" value="Ensembl"/>
</dbReference>
<evidence type="ECO:0000256" key="13">
    <source>
        <dbReference type="SAM" id="SignalP"/>
    </source>
</evidence>
<evidence type="ECO:0000256" key="12">
    <source>
        <dbReference type="RuleBase" id="RU004069"/>
    </source>
</evidence>
<dbReference type="GO" id="GO:0007283">
    <property type="term" value="P:spermatogenesis"/>
    <property type="evidence" value="ECO:0007669"/>
    <property type="project" value="Ensembl"/>
</dbReference>
<sequence>MKTIYVYVLVLCWKAICCNKCELSNVTIAVEKEECGFCINVNTTWCAGYCFNKDVVLKDPVILSGQSICTFKEFVYETVKVPGCANQADSLYSYPVATDCYCGKCDTKTTDCTVLGLGPSYCSFSEIKE</sequence>
<organism evidence="15 16">
    <name type="scientific">Ornithorhynchus anatinus</name>
    <name type="common">Duckbill platypus</name>
    <dbReference type="NCBI Taxonomy" id="9258"/>
    <lineage>
        <taxon>Eukaryota</taxon>
        <taxon>Metazoa</taxon>
        <taxon>Chordata</taxon>
        <taxon>Craniata</taxon>
        <taxon>Vertebrata</taxon>
        <taxon>Euteleostomi</taxon>
        <taxon>Mammalia</taxon>
        <taxon>Monotremata</taxon>
        <taxon>Ornithorhynchidae</taxon>
        <taxon>Ornithorhynchus</taxon>
    </lineage>
</organism>
<dbReference type="OrthoDB" id="8453657at2759"/>
<evidence type="ECO:0000256" key="9">
    <source>
        <dbReference type="ARBA" id="ARBA00040964"/>
    </source>
</evidence>
<dbReference type="SUPFAM" id="SSF57501">
    <property type="entry name" value="Cystine-knot cytokines"/>
    <property type="match status" value="1"/>
</dbReference>
<comment type="subcellular location">
    <subcellularLocation>
        <location evidence="1 12">Secreted</location>
    </subcellularLocation>
</comment>
<reference evidence="15" key="2">
    <citation type="submission" date="2025-08" db="UniProtKB">
        <authorList>
            <consortium name="Ensembl"/>
        </authorList>
    </citation>
    <scope>IDENTIFICATION</scope>
    <source>
        <strain evidence="15">Glennie</strain>
    </source>
</reference>
<dbReference type="GO" id="GO:0060011">
    <property type="term" value="P:Sertoli cell proliferation"/>
    <property type="evidence" value="ECO:0007669"/>
    <property type="project" value="Ensembl"/>
</dbReference>
<keyword evidence="16" id="KW-1185">Reference proteome</keyword>
<evidence type="ECO:0000259" key="14">
    <source>
        <dbReference type="Pfam" id="PF00007"/>
    </source>
</evidence>
<feature type="domain" description="Glycoprotein hormone subunit beta" evidence="14">
    <location>
        <begin position="18"/>
        <end position="122"/>
    </location>
</feature>
<keyword evidence="3" id="KW-0964">Secreted</keyword>
<evidence type="ECO:0000256" key="7">
    <source>
        <dbReference type="ARBA" id="ARBA00037318"/>
    </source>
</evidence>
<dbReference type="Pfam" id="PF00007">
    <property type="entry name" value="Cys_knot"/>
    <property type="match status" value="1"/>
</dbReference>
<dbReference type="PANTHER" id="PTHR11515">
    <property type="entry name" value="GLYCOPROTEIN HORMONE BETA CHAIN"/>
    <property type="match status" value="1"/>
</dbReference>
<dbReference type="GO" id="GO:0005615">
    <property type="term" value="C:extracellular space"/>
    <property type="evidence" value="ECO:0000318"/>
    <property type="project" value="GO_Central"/>
</dbReference>
<dbReference type="GO" id="GO:0016914">
    <property type="term" value="C:follicle-stimulating hormone complex"/>
    <property type="evidence" value="ECO:0007669"/>
    <property type="project" value="Ensembl"/>
</dbReference>
<keyword evidence="5" id="KW-1015">Disulfide bond</keyword>
<dbReference type="Proteomes" id="UP000002279">
    <property type="component" value="Chromosome 3"/>
</dbReference>
<keyword evidence="4 12" id="KW-0372">Hormone</keyword>
<dbReference type="InParanoid" id="A0A6I8N0P4"/>
<dbReference type="GO" id="GO:0007179">
    <property type="term" value="P:transforming growth factor beta receptor signaling pathway"/>
    <property type="evidence" value="ECO:0007669"/>
    <property type="project" value="Ensembl"/>
</dbReference>
<evidence type="ECO:0000256" key="11">
    <source>
        <dbReference type="ARBA" id="ARBA00042045"/>
    </source>
</evidence>
<dbReference type="GO" id="GO:0042699">
    <property type="term" value="P:follicle-stimulating hormone signaling pathway"/>
    <property type="evidence" value="ECO:0000318"/>
    <property type="project" value="GO_Central"/>
</dbReference>
<dbReference type="GO" id="GO:0045780">
    <property type="term" value="P:positive regulation of bone resorption"/>
    <property type="evidence" value="ECO:0007669"/>
    <property type="project" value="Ensembl"/>
</dbReference>
<evidence type="ECO:0000256" key="3">
    <source>
        <dbReference type="ARBA" id="ARBA00022525"/>
    </source>
</evidence>
<protein>
    <recommendedName>
        <fullName evidence="9">Follitropin subunit beta</fullName>
    </recommendedName>
    <alternativeName>
        <fullName evidence="10">Follicle-stimulating hormone beta subunit</fullName>
    </alternativeName>
    <alternativeName>
        <fullName evidence="11">Follitropin beta chain</fullName>
    </alternativeName>
</protein>
<dbReference type="PROSITE" id="PS00689">
    <property type="entry name" value="GLYCO_HORMONE_BETA_2"/>
    <property type="match status" value="1"/>
</dbReference>
<evidence type="ECO:0000256" key="4">
    <source>
        <dbReference type="ARBA" id="ARBA00022702"/>
    </source>
</evidence>
<dbReference type="GeneTree" id="ENSGT00940000160051"/>
<dbReference type="Ensembl" id="ENSOANT00000050721.1">
    <property type="protein sequence ID" value="ENSOANP00000034532.1"/>
    <property type="gene ID" value="ENSOANG00000038640.1"/>
</dbReference>
<evidence type="ECO:0000256" key="1">
    <source>
        <dbReference type="ARBA" id="ARBA00004613"/>
    </source>
</evidence>
<dbReference type="FunFam" id="2.10.90.10:FF:000007">
    <property type="entry name" value="Luteinizing hormone beta subunit"/>
    <property type="match status" value="1"/>
</dbReference>
<proteinExistence type="inferred from homology"/>
<evidence type="ECO:0000256" key="6">
    <source>
        <dbReference type="ARBA" id="ARBA00023180"/>
    </source>
</evidence>
<dbReference type="GO" id="GO:0005737">
    <property type="term" value="C:cytoplasm"/>
    <property type="evidence" value="ECO:0000318"/>
    <property type="project" value="GO_Central"/>
</dbReference>
<evidence type="ECO:0000256" key="5">
    <source>
        <dbReference type="ARBA" id="ARBA00023157"/>
    </source>
</evidence>
<dbReference type="FunCoup" id="A0A6I8N0P4">
    <property type="interactions" value="493"/>
</dbReference>
<dbReference type="GO" id="GO:0016913">
    <property type="term" value="F:follicle-stimulating hormone activity"/>
    <property type="evidence" value="ECO:0000318"/>
    <property type="project" value="GO_Central"/>
</dbReference>
<evidence type="ECO:0000313" key="15">
    <source>
        <dbReference type="Ensembl" id="ENSOANP00000034532.1"/>
    </source>
</evidence>
<dbReference type="GO" id="GO:0010628">
    <property type="term" value="P:positive regulation of gene expression"/>
    <property type="evidence" value="ECO:0007669"/>
    <property type="project" value="Ensembl"/>
</dbReference>
<comment type="function">
    <text evidence="7">Together with the alpha chain CGA constitutes follitropin, the follicle-stimulating hormone, and provides its biological specificity to the hormone heterodimer. Binds FSHR, a G protein-coupled receptor, on target cells to activate downstream signaling pathways. Follitropin is involved in follicle development and spermatogenesis in reproductive organs.</text>
</comment>
<dbReference type="CDD" id="cd00069">
    <property type="entry name" value="GHB_like"/>
    <property type="match status" value="1"/>
</dbReference>
<evidence type="ECO:0000313" key="16">
    <source>
        <dbReference type="Proteomes" id="UP000002279"/>
    </source>
</evidence>
<gene>
    <name evidence="15" type="primary">FSHB</name>
</gene>
<dbReference type="SMART" id="SM00068">
    <property type="entry name" value="GHB"/>
    <property type="match status" value="1"/>
</dbReference>
<dbReference type="Gene3D" id="2.10.90.10">
    <property type="entry name" value="Cystine-knot cytokines"/>
    <property type="match status" value="1"/>
</dbReference>
<keyword evidence="13" id="KW-0732">Signal</keyword>
<reference evidence="15" key="3">
    <citation type="submission" date="2025-09" db="UniProtKB">
        <authorList>
            <consortium name="Ensembl"/>
        </authorList>
    </citation>
    <scope>IDENTIFICATION</scope>
    <source>
        <strain evidence="15">Glennie</strain>
    </source>
</reference>
<reference evidence="15 16" key="1">
    <citation type="journal article" date="2008" name="Nature">
        <title>Genome analysis of the platypus reveals unique signatures of evolution.</title>
        <authorList>
            <person name="Warren W.C."/>
            <person name="Hillier L.W."/>
            <person name="Marshall Graves J.A."/>
            <person name="Birney E."/>
            <person name="Ponting C.P."/>
            <person name="Grutzner F."/>
            <person name="Belov K."/>
            <person name="Miller W."/>
            <person name="Clarke L."/>
            <person name="Chinwalla A.T."/>
            <person name="Yang S.P."/>
            <person name="Heger A."/>
            <person name="Locke D.P."/>
            <person name="Miethke P."/>
            <person name="Waters P.D."/>
            <person name="Veyrunes F."/>
            <person name="Fulton L."/>
            <person name="Fulton B."/>
            <person name="Graves T."/>
            <person name="Wallis J."/>
            <person name="Puente X.S."/>
            <person name="Lopez-Otin C."/>
            <person name="Ordonez G.R."/>
            <person name="Eichler E.E."/>
            <person name="Chen L."/>
            <person name="Cheng Z."/>
            <person name="Deakin J.E."/>
            <person name="Alsop A."/>
            <person name="Thompson K."/>
            <person name="Kirby P."/>
            <person name="Papenfuss A.T."/>
            <person name="Wakefield M.J."/>
            <person name="Olender T."/>
            <person name="Lancet D."/>
            <person name="Huttley G.A."/>
            <person name="Smit A.F."/>
            <person name="Pask A."/>
            <person name="Temple-Smith P."/>
            <person name="Batzer M.A."/>
            <person name="Walker J.A."/>
            <person name="Konkel M.K."/>
            <person name="Harris R.S."/>
            <person name="Whittington C.M."/>
            <person name="Wong E.S."/>
            <person name="Gemmell N.J."/>
            <person name="Buschiazzo E."/>
            <person name="Vargas Jentzsch I.M."/>
            <person name="Merkel A."/>
            <person name="Schmitz J."/>
            <person name="Zemann A."/>
            <person name="Churakov G."/>
            <person name="Kriegs J.O."/>
            <person name="Brosius J."/>
            <person name="Murchison E.P."/>
            <person name="Sachidanandam R."/>
            <person name="Smith C."/>
            <person name="Hannon G.J."/>
            <person name="Tsend-Ayush E."/>
            <person name="McMillan D."/>
            <person name="Attenborough R."/>
            <person name="Rens W."/>
            <person name="Ferguson-Smith M."/>
            <person name="Lefevre C.M."/>
            <person name="Sharp J.A."/>
            <person name="Nicholas K.R."/>
            <person name="Ray D.A."/>
            <person name="Kube M."/>
            <person name="Reinhardt R."/>
            <person name="Pringle T.H."/>
            <person name="Taylor J."/>
            <person name="Jones R.C."/>
            <person name="Nixon B."/>
            <person name="Dacheux J.L."/>
            <person name="Niwa H."/>
            <person name="Sekita Y."/>
            <person name="Huang X."/>
            <person name="Stark A."/>
            <person name="Kheradpour P."/>
            <person name="Kellis M."/>
            <person name="Flicek P."/>
            <person name="Chen Y."/>
            <person name="Webber C."/>
            <person name="Hardison R."/>
            <person name="Nelson J."/>
            <person name="Hallsworth-Pepin K."/>
            <person name="Delehaunty K."/>
            <person name="Markovic C."/>
            <person name="Minx P."/>
            <person name="Feng Y."/>
            <person name="Kremitzki C."/>
            <person name="Mitreva M."/>
            <person name="Glasscock J."/>
            <person name="Wylie T."/>
            <person name="Wohldmann P."/>
            <person name="Thiru P."/>
            <person name="Nhan M.N."/>
            <person name="Pohl C.S."/>
            <person name="Smith S.M."/>
            <person name="Hou S."/>
            <person name="Nefedov M."/>
            <person name="de Jong P.J."/>
            <person name="Renfree M.B."/>
            <person name="Mardis E.R."/>
            <person name="Wilson R.K."/>
        </authorList>
    </citation>
    <scope>NUCLEOTIDE SEQUENCE [LARGE SCALE GENOMIC DNA]</scope>
    <source>
        <strain evidence="15 16">Glennie</strain>
    </source>
</reference>
<dbReference type="GeneID" id="100073363"/>
<dbReference type="InterPro" id="IPR029034">
    <property type="entry name" value="Cystine-knot_cytokine"/>
</dbReference>
<dbReference type="InterPro" id="IPR006208">
    <property type="entry name" value="Glyco_hormone_CN"/>
</dbReference>
<dbReference type="InterPro" id="IPR001545">
    <property type="entry name" value="Gonadotropin_bsu"/>
</dbReference>
<evidence type="ECO:0000256" key="2">
    <source>
        <dbReference type="ARBA" id="ARBA00006552"/>
    </source>
</evidence>
<dbReference type="GO" id="GO:0010893">
    <property type="term" value="P:positive regulation of steroid biosynthetic process"/>
    <property type="evidence" value="ECO:0007669"/>
    <property type="project" value="Ensembl"/>
</dbReference>
<dbReference type="AlphaFoldDB" id="A0A6I8N0P4"/>
<dbReference type="Bgee" id="ENSOANG00000038640">
    <property type="expression patterns" value="Expressed in adult mammalian kidney and 1 other cell type or tissue"/>
</dbReference>
<dbReference type="InterPro" id="IPR018245">
    <property type="entry name" value="Gonadotropin_bsu_CS"/>
</dbReference>
<accession>A0A6I8N0P4</accession>
<keyword evidence="6" id="KW-0325">Glycoprotein</keyword>